<dbReference type="GO" id="GO:0022857">
    <property type="term" value="F:transmembrane transporter activity"/>
    <property type="evidence" value="ECO:0007669"/>
    <property type="project" value="InterPro"/>
</dbReference>
<feature type="transmembrane region" description="Helical" evidence="6">
    <location>
        <begin position="456"/>
        <end position="475"/>
    </location>
</feature>
<comment type="subcellular location">
    <subcellularLocation>
        <location evidence="1">Membrane</location>
        <topology evidence="1">Multi-pass membrane protein</topology>
    </subcellularLocation>
</comment>
<evidence type="ECO:0000256" key="3">
    <source>
        <dbReference type="ARBA" id="ARBA00022692"/>
    </source>
</evidence>
<feature type="transmembrane region" description="Helical" evidence="6">
    <location>
        <begin position="165"/>
        <end position="187"/>
    </location>
</feature>
<evidence type="ECO:0000256" key="4">
    <source>
        <dbReference type="ARBA" id="ARBA00022989"/>
    </source>
</evidence>
<reference evidence="8 9" key="1">
    <citation type="submission" date="2019-09" db="EMBL/GenBank/DDBJ databases">
        <authorList>
            <person name="Depoorter E."/>
        </authorList>
    </citation>
    <scope>NUCLEOTIDE SEQUENCE [LARGE SCALE GENOMIC DNA]</scope>
    <source>
        <strain evidence="8">LMG 13014</strain>
    </source>
</reference>
<evidence type="ECO:0000313" key="8">
    <source>
        <dbReference type="EMBL" id="VWB24207.1"/>
    </source>
</evidence>
<gene>
    <name evidence="8" type="ORF">BLA13014_00857</name>
</gene>
<feature type="transmembrane region" description="Helical" evidence="6">
    <location>
        <begin position="141"/>
        <end position="159"/>
    </location>
</feature>
<evidence type="ECO:0000256" key="1">
    <source>
        <dbReference type="ARBA" id="ARBA00004141"/>
    </source>
</evidence>
<feature type="transmembrane region" description="Helical" evidence="6">
    <location>
        <begin position="422"/>
        <end position="444"/>
    </location>
</feature>
<dbReference type="RefSeq" id="WP_175021377.1">
    <property type="nucleotide sequence ID" value="NZ_CABVQC010000004.1"/>
</dbReference>
<feature type="transmembrane region" description="Helical" evidence="6">
    <location>
        <begin position="199"/>
        <end position="222"/>
    </location>
</feature>
<keyword evidence="3 6" id="KW-0812">Transmembrane</keyword>
<keyword evidence="4 6" id="KW-1133">Transmembrane helix</keyword>
<dbReference type="Gene3D" id="1.20.1250.20">
    <property type="entry name" value="MFS general substrate transporter like domains"/>
    <property type="match status" value="2"/>
</dbReference>
<dbReference type="InterPro" id="IPR036259">
    <property type="entry name" value="MFS_trans_sf"/>
</dbReference>
<dbReference type="FunFam" id="1.20.1250.20:FF:000018">
    <property type="entry name" value="MFS transporter permease"/>
    <property type="match status" value="1"/>
</dbReference>
<feature type="transmembrane region" description="Helical" evidence="6">
    <location>
        <begin position="299"/>
        <end position="320"/>
    </location>
</feature>
<dbReference type="InterPro" id="IPR020846">
    <property type="entry name" value="MFS_dom"/>
</dbReference>
<keyword evidence="2" id="KW-0813">Transport</keyword>
<dbReference type="CDD" id="cd17319">
    <property type="entry name" value="MFS_ExuT_GudP_like"/>
    <property type="match status" value="1"/>
</dbReference>
<organism evidence="8 9">
    <name type="scientific">Burkholderia aenigmatica</name>
    <dbReference type="NCBI Taxonomy" id="2015348"/>
    <lineage>
        <taxon>Bacteria</taxon>
        <taxon>Pseudomonadati</taxon>
        <taxon>Pseudomonadota</taxon>
        <taxon>Betaproteobacteria</taxon>
        <taxon>Burkholderiales</taxon>
        <taxon>Burkholderiaceae</taxon>
        <taxon>Burkholderia</taxon>
        <taxon>Burkholderia cepacia complex</taxon>
    </lineage>
</organism>
<evidence type="ECO:0000256" key="2">
    <source>
        <dbReference type="ARBA" id="ARBA00022448"/>
    </source>
</evidence>
<evidence type="ECO:0000256" key="6">
    <source>
        <dbReference type="SAM" id="Phobius"/>
    </source>
</evidence>
<keyword evidence="5 6" id="KW-0472">Membrane</keyword>
<feature type="transmembrane region" description="Helical" evidence="6">
    <location>
        <begin position="335"/>
        <end position="353"/>
    </location>
</feature>
<dbReference type="EMBL" id="CABVQC010000004">
    <property type="protein sequence ID" value="VWB24207.1"/>
    <property type="molecule type" value="Genomic_DNA"/>
</dbReference>
<feature type="transmembrane region" description="Helical" evidence="6">
    <location>
        <begin position="110"/>
        <end position="129"/>
    </location>
</feature>
<dbReference type="Pfam" id="PF07690">
    <property type="entry name" value="MFS_1"/>
    <property type="match status" value="1"/>
</dbReference>
<feature type="transmembrane region" description="Helical" evidence="6">
    <location>
        <begin position="389"/>
        <end position="410"/>
    </location>
</feature>
<proteinExistence type="predicted"/>
<dbReference type="Proteomes" id="UP000494261">
    <property type="component" value="Unassembled WGS sequence"/>
</dbReference>
<dbReference type="PANTHER" id="PTHR43791">
    <property type="entry name" value="PERMEASE-RELATED"/>
    <property type="match status" value="1"/>
</dbReference>
<dbReference type="AlphaFoldDB" id="A0A6P2I0V7"/>
<feature type="domain" description="Major facilitator superfamily (MFS) profile" evidence="7">
    <location>
        <begin position="75"/>
        <end position="480"/>
    </location>
</feature>
<evidence type="ECO:0000259" key="7">
    <source>
        <dbReference type="PROSITE" id="PS50850"/>
    </source>
</evidence>
<dbReference type="GO" id="GO:0005886">
    <property type="term" value="C:plasma membrane"/>
    <property type="evidence" value="ECO:0007669"/>
    <property type="project" value="TreeGrafter"/>
</dbReference>
<dbReference type="InterPro" id="IPR011701">
    <property type="entry name" value="MFS"/>
</dbReference>
<dbReference type="PROSITE" id="PS50850">
    <property type="entry name" value="MFS"/>
    <property type="match status" value="1"/>
</dbReference>
<dbReference type="PANTHER" id="PTHR43791:SF36">
    <property type="entry name" value="TRANSPORTER, PUTATIVE (AFU_ORTHOLOGUE AFUA_6G08340)-RELATED"/>
    <property type="match status" value="1"/>
</dbReference>
<feature type="transmembrane region" description="Helical" evidence="6">
    <location>
        <begin position="365"/>
        <end position="383"/>
    </location>
</feature>
<evidence type="ECO:0000256" key="5">
    <source>
        <dbReference type="ARBA" id="ARBA00023136"/>
    </source>
</evidence>
<evidence type="ECO:0000313" key="9">
    <source>
        <dbReference type="Proteomes" id="UP000494261"/>
    </source>
</evidence>
<protein>
    <submittedName>
        <fullName evidence="8">MFS transporter</fullName>
    </submittedName>
</protein>
<accession>A0A6P2I0V7</accession>
<feature type="transmembrane region" description="Helical" evidence="6">
    <location>
        <begin position="234"/>
        <end position="256"/>
    </location>
</feature>
<feature type="transmembrane region" description="Helical" evidence="6">
    <location>
        <begin position="71"/>
        <end position="88"/>
    </location>
</feature>
<sequence length="485" mass="52612">MNRLSIGKSVCDDERAESTGALFGTRTEKVQDQVTQDSSSVTNPDPADLAVSIRHLGATGSTGLDALYRKVTVRLLTLFFLCFFAAYLDRVNIGLAKLQMLDARGFSDRIYGLGAGLFFVGYIVFEIPSNLVLEKVGAKVWIARVMITWGGLSAATLLVRTPLQFYIVRFLLGAAEAGFVPGVLLYLSQWFPYERRARIVALFMIAMPISSLVGNPLSGWLMNAMDGVRGFGGWQWLFLLEALPSVALGAFVLVWLPNSIEQTSWLTIDEKRVLLGSVDSHAHVEKISSLTHVFIDRRLWILGLIDACIMVGVYATSFWLPSILHESGVSDPLKIGLWMVLPNAAAVFSMLWCGRSSDRARERRWHMAVPCLVAGCGLFVAAFTPHATLSTVVLFTLINAGAAATIPVIWTLPPTFLQGTGAAAGIAMITSLANLGGFIGTYILGWLHDEFHSQRVGLLGFGVCMLIGCALALAYPKTNGATGDS</sequence>
<dbReference type="SUPFAM" id="SSF103473">
    <property type="entry name" value="MFS general substrate transporter"/>
    <property type="match status" value="1"/>
</dbReference>
<name>A0A6P2I0V7_9BURK</name>